<accession>A0ABW2S7F5</accession>
<evidence type="ECO:0000256" key="1">
    <source>
        <dbReference type="SAM" id="SignalP"/>
    </source>
</evidence>
<feature type="signal peptide" evidence="1">
    <location>
        <begin position="1"/>
        <end position="31"/>
    </location>
</feature>
<proteinExistence type="predicted"/>
<sequence>MKTTTGVDVMQVRKLTLTAALLIAVAPAAFATSGTRWVGGDAGFELHHMPGTKSRAEVKAELAEAQKSPEWDRWARFGIPFSQKSVATARSREEVRLEAVEAVRAGQISIGGM</sequence>
<dbReference type="InterPro" id="IPR025421">
    <property type="entry name" value="DUF4148"/>
</dbReference>
<protein>
    <submittedName>
        <fullName evidence="2">DUF4148 domain-containing protein</fullName>
    </submittedName>
</protein>
<name>A0ABW2S7F5_9BURK</name>
<comment type="caution">
    <text evidence="2">The sequence shown here is derived from an EMBL/GenBank/DDBJ whole genome shotgun (WGS) entry which is preliminary data.</text>
</comment>
<keyword evidence="1" id="KW-0732">Signal</keyword>
<reference evidence="3" key="1">
    <citation type="journal article" date="2019" name="Int. J. Syst. Evol. Microbiol.">
        <title>The Global Catalogue of Microorganisms (GCM) 10K type strain sequencing project: providing services to taxonomists for standard genome sequencing and annotation.</title>
        <authorList>
            <consortium name="The Broad Institute Genomics Platform"/>
            <consortium name="The Broad Institute Genome Sequencing Center for Infectious Disease"/>
            <person name="Wu L."/>
            <person name="Ma J."/>
        </authorList>
    </citation>
    <scope>NUCLEOTIDE SEQUENCE [LARGE SCALE GENOMIC DNA]</scope>
    <source>
        <strain evidence="3">CCUG 53903</strain>
    </source>
</reference>
<keyword evidence="3" id="KW-1185">Reference proteome</keyword>
<dbReference type="RefSeq" id="WP_382198615.1">
    <property type="nucleotide sequence ID" value="NZ_JBHTBZ010000008.1"/>
</dbReference>
<dbReference type="Pfam" id="PF13663">
    <property type="entry name" value="DUF4148"/>
    <property type="match status" value="1"/>
</dbReference>
<feature type="chain" id="PRO_5047226286" evidence="1">
    <location>
        <begin position="32"/>
        <end position="113"/>
    </location>
</feature>
<gene>
    <name evidence="2" type="ORF">ACFQU0_02875</name>
</gene>
<evidence type="ECO:0000313" key="2">
    <source>
        <dbReference type="EMBL" id="MFC7459368.1"/>
    </source>
</evidence>
<organism evidence="2 3">
    <name type="scientific">Hydrogenophaga defluvii</name>
    <dbReference type="NCBI Taxonomy" id="249410"/>
    <lineage>
        <taxon>Bacteria</taxon>
        <taxon>Pseudomonadati</taxon>
        <taxon>Pseudomonadota</taxon>
        <taxon>Betaproteobacteria</taxon>
        <taxon>Burkholderiales</taxon>
        <taxon>Comamonadaceae</taxon>
        <taxon>Hydrogenophaga</taxon>
    </lineage>
</organism>
<dbReference type="EMBL" id="JBHTBZ010000008">
    <property type="protein sequence ID" value="MFC7459368.1"/>
    <property type="molecule type" value="Genomic_DNA"/>
</dbReference>
<dbReference type="Proteomes" id="UP001596457">
    <property type="component" value="Unassembled WGS sequence"/>
</dbReference>
<evidence type="ECO:0000313" key="3">
    <source>
        <dbReference type="Proteomes" id="UP001596457"/>
    </source>
</evidence>